<dbReference type="GO" id="GO:0004814">
    <property type="term" value="F:arginine-tRNA ligase activity"/>
    <property type="evidence" value="ECO:0007669"/>
    <property type="project" value="UniProtKB-EC"/>
</dbReference>
<dbReference type="SUPFAM" id="SSF55190">
    <property type="entry name" value="Arginyl-tRNA synthetase (ArgRS), N-terminal 'additional' domain"/>
    <property type="match status" value="1"/>
</dbReference>
<name>A0ABZ0IU57_9BACT</name>
<dbReference type="Proteomes" id="UP001302349">
    <property type="component" value="Chromosome"/>
</dbReference>
<feature type="short sequence motif" description="'HIGH' region" evidence="9">
    <location>
        <begin position="123"/>
        <end position="133"/>
    </location>
</feature>
<dbReference type="Pfam" id="PF05746">
    <property type="entry name" value="DALR_1"/>
    <property type="match status" value="1"/>
</dbReference>
<dbReference type="SMART" id="SM00836">
    <property type="entry name" value="DALR_1"/>
    <property type="match status" value="1"/>
</dbReference>
<comment type="subcellular location">
    <subcellularLocation>
        <location evidence="9">Cytoplasm</location>
    </subcellularLocation>
</comment>
<comment type="subunit">
    <text evidence="9">Monomer.</text>
</comment>
<dbReference type="Gene3D" id="3.30.1360.70">
    <property type="entry name" value="Arginyl tRNA synthetase N-terminal domain"/>
    <property type="match status" value="1"/>
</dbReference>
<dbReference type="InterPro" id="IPR036695">
    <property type="entry name" value="Arg-tRNA-synth_N_sf"/>
</dbReference>
<dbReference type="SUPFAM" id="SSF52374">
    <property type="entry name" value="Nucleotidylyl transferase"/>
    <property type="match status" value="1"/>
</dbReference>
<keyword evidence="14" id="KW-1185">Reference proteome</keyword>
<keyword evidence="4 9" id="KW-0547">Nucleotide-binding</keyword>
<dbReference type="Gene3D" id="3.40.50.620">
    <property type="entry name" value="HUPs"/>
    <property type="match status" value="1"/>
</dbReference>
<dbReference type="Gene3D" id="1.10.730.10">
    <property type="entry name" value="Isoleucyl-tRNA Synthetase, Domain 1"/>
    <property type="match status" value="1"/>
</dbReference>
<accession>A0ABZ0IU57</accession>
<evidence type="ECO:0000256" key="5">
    <source>
        <dbReference type="ARBA" id="ARBA00022840"/>
    </source>
</evidence>
<evidence type="ECO:0000259" key="11">
    <source>
        <dbReference type="SMART" id="SM00836"/>
    </source>
</evidence>
<feature type="domain" description="Arginyl tRNA synthetase N-terminal" evidence="12">
    <location>
        <begin position="5"/>
        <end position="88"/>
    </location>
</feature>
<keyword evidence="2 9" id="KW-0963">Cytoplasm</keyword>
<dbReference type="PROSITE" id="PS00178">
    <property type="entry name" value="AA_TRNA_LIGASE_I"/>
    <property type="match status" value="1"/>
</dbReference>
<dbReference type="SUPFAM" id="SSF47323">
    <property type="entry name" value="Anticodon-binding domain of a subclass of class I aminoacyl-tRNA synthetases"/>
    <property type="match status" value="1"/>
</dbReference>
<dbReference type="Pfam" id="PF00750">
    <property type="entry name" value="tRNA-synt_1d"/>
    <property type="match status" value="1"/>
</dbReference>
<dbReference type="InterPro" id="IPR008909">
    <property type="entry name" value="DALR_anticod-bd"/>
</dbReference>
<dbReference type="InterPro" id="IPR005148">
    <property type="entry name" value="Arg-tRNA-synth_N"/>
</dbReference>
<evidence type="ECO:0000256" key="4">
    <source>
        <dbReference type="ARBA" id="ARBA00022741"/>
    </source>
</evidence>
<dbReference type="InterPro" id="IPR001278">
    <property type="entry name" value="Arg-tRNA-ligase"/>
</dbReference>
<keyword evidence="7 9" id="KW-0030">Aminoacyl-tRNA synthetase</keyword>
<evidence type="ECO:0000256" key="2">
    <source>
        <dbReference type="ARBA" id="ARBA00022490"/>
    </source>
</evidence>
<comment type="catalytic activity">
    <reaction evidence="8 9">
        <text>tRNA(Arg) + L-arginine + ATP = L-arginyl-tRNA(Arg) + AMP + diphosphate</text>
        <dbReference type="Rhea" id="RHEA:20301"/>
        <dbReference type="Rhea" id="RHEA-COMP:9658"/>
        <dbReference type="Rhea" id="RHEA-COMP:9673"/>
        <dbReference type="ChEBI" id="CHEBI:30616"/>
        <dbReference type="ChEBI" id="CHEBI:32682"/>
        <dbReference type="ChEBI" id="CHEBI:33019"/>
        <dbReference type="ChEBI" id="CHEBI:78442"/>
        <dbReference type="ChEBI" id="CHEBI:78513"/>
        <dbReference type="ChEBI" id="CHEBI:456215"/>
        <dbReference type="EC" id="6.1.1.19"/>
    </reaction>
</comment>
<dbReference type="PANTHER" id="PTHR11956:SF5">
    <property type="entry name" value="ARGININE--TRNA LIGASE, CYTOPLASMIC"/>
    <property type="match status" value="1"/>
</dbReference>
<dbReference type="InterPro" id="IPR014729">
    <property type="entry name" value="Rossmann-like_a/b/a_fold"/>
</dbReference>
<evidence type="ECO:0000256" key="8">
    <source>
        <dbReference type="ARBA" id="ARBA00049339"/>
    </source>
</evidence>
<evidence type="ECO:0000256" key="10">
    <source>
        <dbReference type="RuleBase" id="RU363038"/>
    </source>
</evidence>
<dbReference type="PANTHER" id="PTHR11956">
    <property type="entry name" value="ARGINYL-TRNA SYNTHETASE"/>
    <property type="match status" value="1"/>
</dbReference>
<evidence type="ECO:0000256" key="7">
    <source>
        <dbReference type="ARBA" id="ARBA00023146"/>
    </source>
</evidence>
<dbReference type="EMBL" id="CP136051">
    <property type="protein sequence ID" value="WOK08052.1"/>
    <property type="molecule type" value="Genomic_DNA"/>
</dbReference>
<dbReference type="InterPro" id="IPR009080">
    <property type="entry name" value="tRNAsynth_Ia_anticodon-bd"/>
</dbReference>
<organism evidence="13 14">
    <name type="scientific">Imperialibacter roseus</name>
    <dbReference type="NCBI Taxonomy" id="1324217"/>
    <lineage>
        <taxon>Bacteria</taxon>
        <taxon>Pseudomonadati</taxon>
        <taxon>Bacteroidota</taxon>
        <taxon>Cytophagia</taxon>
        <taxon>Cytophagales</taxon>
        <taxon>Flammeovirgaceae</taxon>
        <taxon>Imperialibacter</taxon>
    </lineage>
</organism>
<evidence type="ECO:0000256" key="6">
    <source>
        <dbReference type="ARBA" id="ARBA00022917"/>
    </source>
</evidence>
<evidence type="ECO:0000313" key="13">
    <source>
        <dbReference type="EMBL" id="WOK08052.1"/>
    </source>
</evidence>
<keyword evidence="3 9" id="KW-0436">Ligase</keyword>
<dbReference type="EC" id="6.1.1.19" evidence="9"/>
<dbReference type="InterPro" id="IPR001412">
    <property type="entry name" value="aa-tRNA-synth_I_CS"/>
</dbReference>
<dbReference type="NCBIfam" id="TIGR00456">
    <property type="entry name" value="argS"/>
    <property type="match status" value="1"/>
</dbReference>
<evidence type="ECO:0000256" key="9">
    <source>
        <dbReference type="HAMAP-Rule" id="MF_00123"/>
    </source>
</evidence>
<dbReference type="RefSeq" id="WP_317490698.1">
    <property type="nucleotide sequence ID" value="NZ_CP136051.1"/>
</dbReference>
<keyword evidence="5 9" id="KW-0067">ATP-binding</keyword>
<evidence type="ECO:0000256" key="1">
    <source>
        <dbReference type="ARBA" id="ARBA00005594"/>
    </source>
</evidence>
<comment type="similarity">
    <text evidence="1 9 10">Belongs to the class-I aminoacyl-tRNA synthetase family.</text>
</comment>
<keyword evidence="6 9" id="KW-0648">Protein biosynthesis</keyword>
<sequence length="595" mass="67058">MNLEEQLKEGISQAFKEVFNHELAAQDVAFQPTRKEFEGSHTFVTFPYLKVTGKNPEEAGKLLGDFLVAHVGVVSAYNVVKGFLNITMSDTLWGKTLSEVYANPSFGVSVPHGGKVMVEFSSPNTNKPLHLGHLRNNFLGDSTSRILHAHGYEVFKVNLVNDRGIHICKSMLAYSKWGNSETPESAGLKGDHLIGKYYVIFDKEYKKEIETLKAQGIDEEAAKKKAPLILEAQTVLKKWEENDPETVSLWKLMNGWVYEGFDATYKAMGVSFDKMYQESNTYLLGKDIVDEGLAKGVFYKKEDGSVWADLTEEGLDHKLVLRSDGTSVYMTQDLGTADMKYADYPFNKSIYVVGNEQDYHFKVLFSILKRLGRSYADGLYHLSYGMVDLPSGKMKSREGTVVDADELIQEMLDTAEKHTTELGKIEGFTEAEAKELYNTLALGALKYYLLKVDPKKRMLFNPQESVEFHGHTGPFVQYTHARITAILRKAEQLSIELKGFDPSALELETLEAEVIRVIADFPDKVRVAAEELNPAVVANYVFELAKEYNRFYTEHSIFNEDNEEKVKLRVMLSLVVARTIKTGMGLLGIDVPDRM</sequence>
<evidence type="ECO:0000259" key="12">
    <source>
        <dbReference type="SMART" id="SM01016"/>
    </source>
</evidence>
<dbReference type="SMART" id="SM01016">
    <property type="entry name" value="Arg_tRNA_synt_N"/>
    <property type="match status" value="1"/>
</dbReference>
<gene>
    <name evidence="9 13" type="primary">argS</name>
    <name evidence="13" type="ORF">RT717_05325</name>
</gene>
<dbReference type="PRINTS" id="PR01038">
    <property type="entry name" value="TRNASYNTHARG"/>
</dbReference>
<dbReference type="InterPro" id="IPR035684">
    <property type="entry name" value="ArgRS_core"/>
</dbReference>
<feature type="domain" description="DALR anticodon binding" evidence="11">
    <location>
        <begin position="476"/>
        <end position="595"/>
    </location>
</feature>
<reference evidence="13 14" key="1">
    <citation type="journal article" date="2023" name="Microbiol. Resour. Announc.">
        <title>Complete Genome Sequence of Imperialibacter roseus strain P4T.</title>
        <authorList>
            <person name="Tizabi D.R."/>
            <person name="Bachvaroff T."/>
            <person name="Hill R.T."/>
        </authorList>
    </citation>
    <scope>NUCLEOTIDE SEQUENCE [LARGE SCALE GENOMIC DNA]</scope>
    <source>
        <strain evidence="13 14">P4T</strain>
    </source>
</reference>
<evidence type="ECO:0000313" key="14">
    <source>
        <dbReference type="Proteomes" id="UP001302349"/>
    </source>
</evidence>
<proteinExistence type="inferred from homology"/>
<dbReference type="HAMAP" id="MF_00123">
    <property type="entry name" value="Arg_tRNA_synth"/>
    <property type="match status" value="1"/>
</dbReference>
<evidence type="ECO:0000256" key="3">
    <source>
        <dbReference type="ARBA" id="ARBA00022598"/>
    </source>
</evidence>
<protein>
    <recommendedName>
        <fullName evidence="9">Arginine--tRNA ligase</fullName>
        <ecNumber evidence="9">6.1.1.19</ecNumber>
    </recommendedName>
    <alternativeName>
        <fullName evidence="9">Arginyl-tRNA synthetase</fullName>
        <shortName evidence="9">ArgRS</shortName>
    </alternativeName>
</protein>